<protein>
    <submittedName>
        <fullName evidence="1">Uncharacterized protein</fullName>
    </submittedName>
</protein>
<reference evidence="1" key="1">
    <citation type="submission" date="2018-02" db="EMBL/GenBank/DDBJ databases">
        <title>Rhizophora mucronata_Transcriptome.</title>
        <authorList>
            <person name="Meera S.P."/>
            <person name="Sreeshan A."/>
            <person name="Augustine A."/>
        </authorList>
    </citation>
    <scope>NUCLEOTIDE SEQUENCE</scope>
    <source>
        <tissue evidence="1">Leaf</tissue>
    </source>
</reference>
<proteinExistence type="predicted"/>
<name>A0A2P2PD57_RHIMU</name>
<evidence type="ECO:0000313" key="1">
    <source>
        <dbReference type="EMBL" id="MBX52599.1"/>
    </source>
</evidence>
<dbReference type="AlphaFoldDB" id="A0A2P2PD57"/>
<dbReference type="EMBL" id="GGEC01072115">
    <property type="protein sequence ID" value="MBX52599.1"/>
    <property type="molecule type" value="Transcribed_RNA"/>
</dbReference>
<sequence>MQKRVIRSKSQATGQNKQHSVILHYQETHVLLDANNLSQLQSVQNIMRS</sequence>
<organism evidence="1">
    <name type="scientific">Rhizophora mucronata</name>
    <name type="common">Asiatic mangrove</name>
    <dbReference type="NCBI Taxonomy" id="61149"/>
    <lineage>
        <taxon>Eukaryota</taxon>
        <taxon>Viridiplantae</taxon>
        <taxon>Streptophyta</taxon>
        <taxon>Embryophyta</taxon>
        <taxon>Tracheophyta</taxon>
        <taxon>Spermatophyta</taxon>
        <taxon>Magnoliopsida</taxon>
        <taxon>eudicotyledons</taxon>
        <taxon>Gunneridae</taxon>
        <taxon>Pentapetalae</taxon>
        <taxon>rosids</taxon>
        <taxon>fabids</taxon>
        <taxon>Malpighiales</taxon>
        <taxon>Rhizophoraceae</taxon>
        <taxon>Rhizophora</taxon>
    </lineage>
</organism>
<accession>A0A2P2PD57</accession>